<name>K0JS61_SACES</name>
<organism evidence="2 3">
    <name type="scientific">Saccharothrix espanaensis (strain ATCC 51144 / DSM 44229 / JCM 9112 / NBRC 15066 / NRRL 15764)</name>
    <dbReference type="NCBI Taxonomy" id="1179773"/>
    <lineage>
        <taxon>Bacteria</taxon>
        <taxon>Bacillati</taxon>
        <taxon>Actinomycetota</taxon>
        <taxon>Actinomycetes</taxon>
        <taxon>Pseudonocardiales</taxon>
        <taxon>Pseudonocardiaceae</taxon>
        <taxon>Saccharothrix</taxon>
    </lineage>
</organism>
<dbReference type="OrthoDB" id="3636702at2"/>
<feature type="domain" description="Methyltransferase type 11" evidence="1">
    <location>
        <begin position="40"/>
        <end position="134"/>
    </location>
</feature>
<dbReference type="PANTHER" id="PTHR43591:SF24">
    <property type="entry name" value="2-METHOXY-6-POLYPRENYL-1,4-BENZOQUINOL METHYLASE, MITOCHONDRIAL"/>
    <property type="match status" value="1"/>
</dbReference>
<sequence length="254" mass="27469">MAGRVDTIGYLDAVARHDTARAYKQRLLSALDVWRRHTVVDVGCGPGADLVDLAATGAEWVIGIDADPEMVAAARARTEEYPAVDVHRADAAALPLADAMVDRARLDRVLHRVDSPAAVFAELRRVLRPDGIAVVAQPDWDTITVDPGDVRVGRAVRDFLCDQVVPGATVGRRVARLAERAGFEVDLHVTAPVIRDFAAADEILGLRRNAERAVRGGGLAPDVARRWLHELGTAPFLATFLLFTAVLRPRGGTR</sequence>
<evidence type="ECO:0000259" key="1">
    <source>
        <dbReference type="Pfam" id="PF08241"/>
    </source>
</evidence>
<dbReference type="EMBL" id="HE804045">
    <property type="protein sequence ID" value="CCH27634.1"/>
    <property type="molecule type" value="Genomic_DNA"/>
</dbReference>
<dbReference type="KEGG" id="sesp:BN6_03020"/>
<dbReference type="AlphaFoldDB" id="K0JS61"/>
<dbReference type="Proteomes" id="UP000006281">
    <property type="component" value="Chromosome"/>
</dbReference>
<evidence type="ECO:0000313" key="2">
    <source>
        <dbReference type="EMBL" id="CCH27634.1"/>
    </source>
</evidence>
<dbReference type="STRING" id="1179773.BN6_03020"/>
<gene>
    <name evidence="2" type="ordered locus">BN6_03020</name>
</gene>
<accession>K0JS61</accession>
<dbReference type="GO" id="GO:0008757">
    <property type="term" value="F:S-adenosylmethionine-dependent methyltransferase activity"/>
    <property type="evidence" value="ECO:0007669"/>
    <property type="project" value="InterPro"/>
</dbReference>
<dbReference type="HOGENOM" id="CLU_062440_3_1_11"/>
<evidence type="ECO:0000313" key="3">
    <source>
        <dbReference type="Proteomes" id="UP000006281"/>
    </source>
</evidence>
<dbReference type="InterPro" id="IPR029063">
    <property type="entry name" value="SAM-dependent_MTases_sf"/>
</dbReference>
<dbReference type="BioCyc" id="SESP1179773:BN6_RS01480-MONOMER"/>
<dbReference type="CDD" id="cd02440">
    <property type="entry name" value="AdoMet_MTases"/>
    <property type="match status" value="1"/>
</dbReference>
<keyword evidence="3" id="KW-1185">Reference proteome</keyword>
<dbReference type="PATRIC" id="fig|1179773.3.peg.307"/>
<dbReference type="PANTHER" id="PTHR43591">
    <property type="entry name" value="METHYLTRANSFERASE"/>
    <property type="match status" value="1"/>
</dbReference>
<protein>
    <recommendedName>
        <fullName evidence="1">Methyltransferase type 11 domain-containing protein</fullName>
    </recommendedName>
</protein>
<dbReference type="Gene3D" id="3.40.50.150">
    <property type="entry name" value="Vaccinia Virus protein VP39"/>
    <property type="match status" value="1"/>
</dbReference>
<dbReference type="Pfam" id="PF08241">
    <property type="entry name" value="Methyltransf_11"/>
    <property type="match status" value="1"/>
</dbReference>
<dbReference type="InterPro" id="IPR013216">
    <property type="entry name" value="Methyltransf_11"/>
</dbReference>
<reference evidence="2 3" key="1">
    <citation type="journal article" date="2012" name="BMC Genomics">
        <title>Complete genome sequence of Saccharothrix espanaensis DSM 44229T and comparison to the other completely sequenced Pseudonocardiaceae.</title>
        <authorList>
            <person name="Strobel T."/>
            <person name="Al-Dilaimi A."/>
            <person name="Blom J."/>
            <person name="Gessner A."/>
            <person name="Kalinowski J."/>
            <person name="Luzhetska M."/>
            <person name="Puhler A."/>
            <person name="Szczepanowski R."/>
            <person name="Bechthold A."/>
            <person name="Ruckert C."/>
        </authorList>
    </citation>
    <scope>NUCLEOTIDE SEQUENCE [LARGE SCALE GENOMIC DNA]</scope>
    <source>
        <strain evidence="3">ATCC 51144 / DSM 44229 / JCM 9112 / NBRC 15066 / NRRL 15764</strain>
    </source>
</reference>
<proteinExistence type="predicted"/>
<dbReference type="SUPFAM" id="SSF53335">
    <property type="entry name" value="S-adenosyl-L-methionine-dependent methyltransferases"/>
    <property type="match status" value="1"/>
</dbReference>
<dbReference type="eggNOG" id="COG0500">
    <property type="taxonomic scope" value="Bacteria"/>
</dbReference>